<feature type="repeat" description="ANK" evidence="3">
    <location>
        <begin position="612"/>
        <end position="637"/>
    </location>
</feature>
<feature type="repeat" description="ANK" evidence="3">
    <location>
        <begin position="579"/>
        <end position="611"/>
    </location>
</feature>
<comment type="caution">
    <text evidence="7">The sequence shown here is derived from an EMBL/GenBank/DDBJ whole genome shotgun (WGS) entry which is preliminary data.</text>
</comment>
<organism evidence="7 8">
    <name type="scientific">Pythium oligandrum</name>
    <name type="common">Mycoparasitic fungus</name>
    <dbReference type="NCBI Taxonomy" id="41045"/>
    <lineage>
        <taxon>Eukaryota</taxon>
        <taxon>Sar</taxon>
        <taxon>Stramenopiles</taxon>
        <taxon>Oomycota</taxon>
        <taxon>Peronosporomycetes</taxon>
        <taxon>Pythiales</taxon>
        <taxon>Pythiaceae</taxon>
        <taxon>Pythium</taxon>
    </lineage>
</organism>
<feature type="transmembrane region" description="Helical" evidence="5">
    <location>
        <begin position="111"/>
        <end position="131"/>
    </location>
</feature>
<dbReference type="GO" id="GO:0005634">
    <property type="term" value="C:nucleus"/>
    <property type="evidence" value="ECO:0007669"/>
    <property type="project" value="TreeGrafter"/>
</dbReference>
<dbReference type="InterPro" id="IPR050663">
    <property type="entry name" value="Ankyrin-SOCS_Box"/>
</dbReference>
<dbReference type="InterPro" id="IPR036770">
    <property type="entry name" value="Ankyrin_rpt-contain_sf"/>
</dbReference>
<feature type="repeat" description="ANK" evidence="3">
    <location>
        <begin position="441"/>
        <end position="473"/>
    </location>
</feature>
<feature type="repeat" description="ANK" evidence="3">
    <location>
        <begin position="540"/>
        <end position="572"/>
    </location>
</feature>
<evidence type="ECO:0000256" key="1">
    <source>
        <dbReference type="ARBA" id="ARBA00022737"/>
    </source>
</evidence>
<dbReference type="Pfam" id="PF13676">
    <property type="entry name" value="TIR_2"/>
    <property type="match status" value="2"/>
</dbReference>
<dbReference type="PANTHER" id="PTHR24193:SF121">
    <property type="entry name" value="ADA2A-CONTAINING COMPLEX COMPONENT 3, ISOFORM D"/>
    <property type="match status" value="1"/>
</dbReference>
<feature type="region of interest" description="Disordered" evidence="4">
    <location>
        <begin position="1"/>
        <end position="48"/>
    </location>
</feature>
<feature type="region of interest" description="Disordered" evidence="4">
    <location>
        <begin position="1090"/>
        <end position="1131"/>
    </location>
</feature>
<dbReference type="PANTHER" id="PTHR24193">
    <property type="entry name" value="ANKYRIN REPEAT PROTEIN"/>
    <property type="match status" value="1"/>
</dbReference>
<feature type="transmembrane region" description="Helical" evidence="5">
    <location>
        <begin position="173"/>
        <end position="194"/>
    </location>
</feature>
<keyword evidence="1" id="KW-0677">Repeat</keyword>
<evidence type="ECO:0000259" key="6">
    <source>
        <dbReference type="PROSITE" id="PS50104"/>
    </source>
</evidence>
<dbReference type="InterPro" id="IPR000157">
    <property type="entry name" value="TIR_dom"/>
</dbReference>
<dbReference type="GO" id="GO:0045944">
    <property type="term" value="P:positive regulation of transcription by RNA polymerase II"/>
    <property type="evidence" value="ECO:0007669"/>
    <property type="project" value="TreeGrafter"/>
</dbReference>
<keyword evidence="8" id="KW-1185">Reference proteome</keyword>
<dbReference type="Pfam" id="PF12796">
    <property type="entry name" value="Ank_2"/>
    <property type="match status" value="1"/>
</dbReference>
<evidence type="ECO:0000256" key="3">
    <source>
        <dbReference type="PROSITE-ProRule" id="PRU00023"/>
    </source>
</evidence>
<dbReference type="InterPro" id="IPR035897">
    <property type="entry name" value="Toll_tir_struct_dom_sf"/>
</dbReference>
<keyword evidence="5" id="KW-1133">Transmembrane helix</keyword>
<dbReference type="Pfam" id="PF00023">
    <property type="entry name" value="Ank"/>
    <property type="match status" value="3"/>
</dbReference>
<dbReference type="GO" id="GO:0000976">
    <property type="term" value="F:transcription cis-regulatory region binding"/>
    <property type="evidence" value="ECO:0007669"/>
    <property type="project" value="TreeGrafter"/>
</dbReference>
<keyword evidence="5" id="KW-0812">Transmembrane</keyword>
<evidence type="ECO:0000313" key="7">
    <source>
        <dbReference type="EMBL" id="TMW65805.1"/>
    </source>
</evidence>
<dbReference type="OrthoDB" id="20872at2759"/>
<reference evidence="7" key="1">
    <citation type="submission" date="2019-03" db="EMBL/GenBank/DDBJ databases">
        <title>Long read genome sequence of the mycoparasitic Pythium oligandrum ATCC 38472 isolated from sugarbeet rhizosphere.</title>
        <authorList>
            <person name="Gaulin E."/>
        </authorList>
    </citation>
    <scope>NUCLEOTIDE SEQUENCE</scope>
    <source>
        <strain evidence="7">ATCC 38472_TT</strain>
    </source>
</reference>
<dbReference type="SUPFAM" id="SSF52200">
    <property type="entry name" value="Toll/Interleukin receptor TIR domain"/>
    <property type="match status" value="2"/>
</dbReference>
<dbReference type="SUPFAM" id="SSF48403">
    <property type="entry name" value="Ankyrin repeat"/>
    <property type="match status" value="1"/>
</dbReference>
<accession>A0A8K1FJ84</accession>
<dbReference type="SMART" id="SM00248">
    <property type="entry name" value="ANK"/>
    <property type="match status" value="8"/>
</dbReference>
<dbReference type="Proteomes" id="UP000794436">
    <property type="component" value="Unassembled WGS sequence"/>
</dbReference>
<dbReference type="GO" id="GO:0007165">
    <property type="term" value="P:signal transduction"/>
    <property type="evidence" value="ECO:0007669"/>
    <property type="project" value="InterPro"/>
</dbReference>
<feature type="compositionally biased region" description="Low complexity" evidence="4">
    <location>
        <begin position="1098"/>
        <end position="1131"/>
    </location>
</feature>
<dbReference type="PROSITE" id="PS50104">
    <property type="entry name" value="TIR"/>
    <property type="match status" value="1"/>
</dbReference>
<sequence>METTTTDYHEILPSPRMHRPPSPEPIPDDESSDTQQESPPSSRTDDAATAAALQIAKGFIKRRAKKGQASGYLEETDNSTKTLQPRGEPRKLPHCLLGRGYQSNSYFAHRLLNIMMFIALIDIVGILVYWLGKDIDDGGVYVPSVYEYLKFKESKCDAESCRSCNTVVAYAVMVYHMLPIMIMIGLPASGLRACEPFKRELRLGNELGKSKVKRSLYLQACELVAVVVLVGNAVVFLYFVYSFFNGDNFNCSLGRVQVYAVFAVISFIAAFVELTYFARFREHLKMQLGAFKESDQTGDVRSRLARRRSRYRTERSRVISDIRKRLFKETELGNLREIESILTYAQSRLGDDFADDMYTNASIFFKIFSRSKKNPLHMAAYHGNIAVMDMLLKAGLKVNSYDKVARMRFSSGDIFWYFAQHFISNPALAGEEAAVSIFKTTLVTPLHCAVSTGQINAVEWLIRNGADVNLRSQSSISSERVPPLFVAENPEIVSLLLEAGANHLEVPDPGRLNTLTVLQLAYLRDNIPVAHELEKWGGDVALTPLHTAAASNDVHHVKKLLKRGADPNCVGEHGYSGLNRRTPLHWGAINGALEAVELLLKAGADPNFQDVQGRTPLHWAARVNRANVVRALLENEATDPHIRDNLYMTPILCAAQASNVTKEIFEELVRHGANINDEMPNGDTPLHLAMKCENETSALALLLCGADIMRTNMDGFRPVDCTTSTKLQFEIKRAAGNRDVMISYTHSHAEFARKLRKSLEDASITTWLDQMDPSGIGGGSVWREEIARGIKNAAVVVCILTEDYASSEWCLKELALAKECGTPIMAISTERAAITEELQVYLYTRQMVPFEPSILSVNNENKRNITYTYDEARYSAQFRLLLDGVRDEIENRRKEMIRRGNRRRHNESNPTLIDPASIAELDIATVTEEFVFISHGDQHGAFTQRIYERLSESGVYCFLDGAQGLSDMQERIHLAKEAILKCSCFIVIISSRTTESELVRDQLAFAEDKGRPMLPIMLNDLELKPDKLYTLSRTNLLHFTPELGFNASFTTLLRGVQEHVTSNSMAAPPGARRARPTLFSIAQATAFGRLRNRGSRPNSTGLSSSLTNSLNNSLLNSNSNNNSTRSTTVPV</sequence>
<dbReference type="EMBL" id="SPLM01000036">
    <property type="protein sequence ID" value="TMW65805.1"/>
    <property type="molecule type" value="Genomic_DNA"/>
</dbReference>
<dbReference type="Gene3D" id="1.25.40.20">
    <property type="entry name" value="Ankyrin repeat-containing domain"/>
    <property type="match status" value="2"/>
</dbReference>
<evidence type="ECO:0000256" key="4">
    <source>
        <dbReference type="SAM" id="MobiDB-lite"/>
    </source>
</evidence>
<evidence type="ECO:0000256" key="5">
    <source>
        <dbReference type="SAM" id="Phobius"/>
    </source>
</evidence>
<feature type="transmembrane region" description="Helical" evidence="5">
    <location>
        <begin position="215"/>
        <end position="244"/>
    </location>
</feature>
<feature type="domain" description="TIR" evidence="6">
    <location>
        <begin position="736"/>
        <end position="869"/>
    </location>
</feature>
<feature type="repeat" description="ANK" evidence="3">
    <location>
        <begin position="371"/>
        <end position="403"/>
    </location>
</feature>
<evidence type="ECO:0000256" key="2">
    <source>
        <dbReference type="ARBA" id="ARBA00023043"/>
    </source>
</evidence>
<keyword evidence="5" id="KW-0472">Membrane</keyword>
<protein>
    <recommendedName>
        <fullName evidence="6">TIR domain-containing protein</fullName>
    </recommendedName>
</protein>
<proteinExistence type="predicted"/>
<evidence type="ECO:0000313" key="8">
    <source>
        <dbReference type="Proteomes" id="UP000794436"/>
    </source>
</evidence>
<dbReference type="PROSITE" id="PS50088">
    <property type="entry name" value="ANK_REPEAT"/>
    <property type="match status" value="6"/>
</dbReference>
<feature type="transmembrane region" description="Helical" evidence="5">
    <location>
        <begin position="256"/>
        <end position="278"/>
    </location>
</feature>
<dbReference type="InterPro" id="IPR002110">
    <property type="entry name" value="Ankyrin_rpt"/>
</dbReference>
<gene>
    <name evidence="7" type="ORF">Poli38472_003570</name>
</gene>
<dbReference type="PROSITE" id="PS50297">
    <property type="entry name" value="ANK_REP_REGION"/>
    <property type="match status" value="6"/>
</dbReference>
<dbReference type="SMART" id="SM00255">
    <property type="entry name" value="TIR"/>
    <property type="match status" value="2"/>
</dbReference>
<name>A0A8K1FJ84_PYTOL</name>
<dbReference type="AlphaFoldDB" id="A0A8K1FJ84"/>
<dbReference type="Gene3D" id="3.40.50.10140">
    <property type="entry name" value="Toll/interleukin-1 receptor homology (TIR) domain"/>
    <property type="match status" value="2"/>
</dbReference>
<feature type="repeat" description="ANK" evidence="3">
    <location>
        <begin position="681"/>
        <end position="713"/>
    </location>
</feature>
<keyword evidence="2 3" id="KW-0040">ANK repeat</keyword>